<dbReference type="Gene3D" id="3.40.190.10">
    <property type="entry name" value="Periplasmic binding protein-like II"/>
    <property type="match status" value="2"/>
</dbReference>
<keyword evidence="1" id="KW-0732">Signal</keyword>
<proteinExistence type="predicted"/>
<keyword evidence="3" id="KW-1185">Reference proteome</keyword>
<dbReference type="PANTHER" id="PTHR43649">
    <property type="entry name" value="ARABINOSE-BINDING PROTEIN-RELATED"/>
    <property type="match status" value="1"/>
</dbReference>
<sequence length="437" mass="46827">MRLITRRFPAAALAVAVVGGALAACAQDPPNAADDAAEDDGGPVELRFAWWGADLRNELTQEAIESFEAEHPDITVNPEFSDWSAYWDRLATTGAANDLPDVIQMDEKYLRTYADQGSLLDLYSLEGLSTDDIDPTVLGSGEVDGELFGLVTSVNTYSVIANADLLAEAGLEPPEDESWTWDDLAEMSQQVSDEVDGAVGTQYLGDGDSQLQIWAKQHGETLWTDDGELGASRETLASFWQYLLDLTESGAANPASTAQEQINAGQEASGTATNQAAFGTWWSNQYRALTSSSGQELVLLRPPLPTGSGDRGTYNKPSMFWSVSAGTAHPEEAAMFVDFLTNSTEAGEILLAERGVPSNLTVREEITGELTVEDQEVVSFLDEVSGEVGDPPPLTPAGASDIEPLVQRLTFEVLFGRASPEEAADQFVAEAESMIAG</sequence>
<dbReference type="PANTHER" id="PTHR43649:SF11">
    <property type="entry name" value="ABC TRANSPORTER SUBSTRATE-BINDING PROTEIN YESO-RELATED"/>
    <property type="match status" value="1"/>
</dbReference>
<organism evidence="2 3">
    <name type="scientific">Georgenia deserti</name>
    <dbReference type="NCBI Taxonomy" id="2093781"/>
    <lineage>
        <taxon>Bacteria</taxon>
        <taxon>Bacillati</taxon>
        <taxon>Actinomycetota</taxon>
        <taxon>Actinomycetes</taxon>
        <taxon>Micrococcales</taxon>
        <taxon>Bogoriellaceae</taxon>
        <taxon>Georgenia</taxon>
    </lineage>
</organism>
<feature type="signal peptide" evidence="1">
    <location>
        <begin position="1"/>
        <end position="26"/>
    </location>
</feature>
<evidence type="ECO:0000313" key="3">
    <source>
        <dbReference type="Proteomes" id="UP001597277"/>
    </source>
</evidence>
<gene>
    <name evidence="2" type="ORF">ACFSE6_16680</name>
</gene>
<dbReference type="EMBL" id="JBHUEE010000010">
    <property type="protein sequence ID" value="MFD1719482.1"/>
    <property type="molecule type" value="Genomic_DNA"/>
</dbReference>
<name>A0ABW4L971_9MICO</name>
<evidence type="ECO:0000256" key="1">
    <source>
        <dbReference type="SAM" id="SignalP"/>
    </source>
</evidence>
<accession>A0ABW4L971</accession>
<dbReference type="PROSITE" id="PS51257">
    <property type="entry name" value="PROKAR_LIPOPROTEIN"/>
    <property type="match status" value="1"/>
</dbReference>
<feature type="chain" id="PRO_5046243815" evidence="1">
    <location>
        <begin position="27"/>
        <end position="437"/>
    </location>
</feature>
<evidence type="ECO:0000313" key="2">
    <source>
        <dbReference type="EMBL" id="MFD1719482.1"/>
    </source>
</evidence>
<comment type="caution">
    <text evidence="2">The sequence shown here is derived from an EMBL/GenBank/DDBJ whole genome shotgun (WGS) entry which is preliminary data.</text>
</comment>
<protein>
    <submittedName>
        <fullName evidence="2">ABC transporter substrate-binding protein</fullName>
    </submittedName>
</protein>
<dbReference type="InterPro" id="IPR006059">
    <property type="entry name" value="SBP"/>
</dbReference>
<dbReference type="Proteomes" id="UP001597277">
    <property type="component" value="Unassembled WGS sequence"/>
</dbReference>
<dbReference type="RefSeq" id="WP_388009867.1">
    <property type="nucleotide sequence ID" value="NZ_JBHUEE010000010.1"/>
</dbReference>
<dbReference type="Pfam" id="PF01547">
    <property type="entry name" value="SBP_bac_1"/>
    <property type="match status" value="1"/>
</dbReference>
<dbReference type="InterPro" id="IPR050490">
    <property type="entry name" value="Bact_solute-bd_prot1"/>
</dbReference>
<reference evidence="3" key="1">
    <citation type="journal article" date="2019" name="Int. J. Syst. Evol. Microbiol.">
        <title>The Global Catalogue of Microorganisms (GCM) 10K type strain sequencing project: providing services to taxonomists for standard genome sequencing and annotation.</title>
        <authorList>
            <consortium name="The Broad Institute Genomics Platform"/>
            <consortium name="The Broad Institute Genome Sequencing Center for Infectious Disease"/>
            <person name="Wu L."/>
            <person name="Ma J."/>
        </authorList>
    </citation>
    <scope>NUCLEOTIDE SEQUENCE [LARGE SCALE GENOMIC DNA]</scope>
    <source>
        <strain evidence="3">JCM 17130</strain>
    </source>
</reference>
<dbReference type="SUPFAM" id="SSF53850">
    <property type="entry name" value="Periplasmic binding protein-like II"/>
    <property type="match status" value="1"/>
</dbReference>